<dbReference type="PANTHER" id="PTHR30289">
    <property type="entry name" value="UNCHARACTERIZED PROTEIN YBCL-RELATED"/>
    <property type="match status" value="1"/>
</dbReference>
<evidence type="ECO:0000313" key="3">
    <source>
        <dbReference type="Proteomes" id="UP000774958"/>
    </source>
</evidence>
<keyword evidence="3" id="KW-1185">Reference proteome</keyword>
<dbReference type="PANTHER" id="PTHR30289:SF1">
    <property type="entry name" value="PEBP (PHOSPHATIDYLETHANOLAMINE-BINDING PROTEIN) FAMILY PROTEIN"/>
    <property type="match status" value="1"/>
</dbReference>
<organism evidence="2 3">
    <name type="scientific">Aeromonas schubertii</name>
    <dbReference type="NCBI Taxonomy" id="652"/>
    <lineage>
        <taxon>Bacteria</taxon>
        <taxon>Pseudomonadati</taxon>
        <taxon>Pseudomonadota</taxon>
        <taxon>Gammaproteobacteria</taxon>
        <taxon>Aeromonadales</taxon>
        <taxon>Aeromonadaceae</taxon>
        <taxon>Aeromonas</taxon>
    </lineage>
</organism>
<reference evidence="2 3" key="1">
    <citation type="submission" date="2021-09" db="EMBL/GenBank/DDBJ databases">
        <title>Aeromonas schubertii isolated from Asian sea bass.</title>
        <authorList>
            <person name="Pinpimai K."/>
        </authorList>
    </citation>
    <scope>NUCLEOTIDE SEQUENCE [LARGE SCALE GENOMIC DNA]</scope>
    <source>
        <strain evidence="2 3">CHULA2021a</strain>
    </source>
</reference>
<proteinExistence type="predicted"/>
<dbReference type="InterPro" id="IPR008914">
    <property type="entry name" value="PEBP"/>
</dbReference>
<dbReference type="CDD" id="cd00865">
    <property type="entry name" value="PEBP_bact_arch"/>
    <property type="match status" value="1"/>
</dbReference>
<dbReference type="InterPro" id="IPR036610">
    <property type="entry name" value="PEBP-like_sf"/>
</dbReference>
<keyword evidence="2" id="KW-0649">Protein kinase inhibitor</keyword>
<dbReference type="RefSeq" id="WP_082177849.1">
    <property type="nucleotide sequence ID" value="NZ_CDDB01000001.1"/>
</dbReference>
<dbReference type="Pfam" id="PF01161">
    <property type="entry name" value="PBP"/>
    <property type="match status" value="1"/>
</dbReference>
<dbReference type="GO" id="GO:0004860">
    <property type="term" value="F:protein kinase inhibitor activity"/>
    <property type="evidence" value="ECO:0007669"/>
    <property type="project" value="UniProtKB-KW"/>
</dbReference>
<protein>
    <submittedName>
        <fullName evidence="2">YbhB/YbcL family Raf kinase inhibitor-like protein</fullName>
    </submittedName>
</protein>
<gene>
    <name evidence="2" type="ORF">LA374_03180</name>
</gene>
<feature type="signal peptide" evidence="1">
    <location>
        <begin position="1"/>
        <end position="18"/>
    </location>
</feature>
<dbReference type="InterPro" id="IPR005247">
    <property type="entry name" value="YbhB_YbcL/LppC-like"/>
</dbReference>
<comment type="caution">
    <text evidence="2">The sequence shown here is derived from an EMBL/GenBank/DDBJ whole genome shotgun (WGS) entry which is preliminary data.</text>
</comment>
<dbReference type="SUPFAM" id="SSF49777">
    <property type="entry name" value="PEBP-like"/>
    <property type="match status" value="1"/>
</dbReference>
<feature type="chain" id="PRO_5046898858" evidence="1">
    <location>
        <begin position="19"/>
        <end position="174"/>
    </location>
</feature>
<dbReference type="Gene3D" id="3.90.280.10">
    <property type="entry name" value="PEBP-like"/>
    <property type="match status" value="1"/>
</dbReference>
<dbReference type="EMBL" id="JAIRBT010000003">
    <property type="protein sequence ID" value="MBZ6065215.1"/>
    <property type="molecule type" value="Genomic_DNA"/>
</dbReference>
<dbReference type="NCBIfam" id="TIGR00481">
    <property type="entry name" value="YbhB/YbcL family Raf kinase inhibitor-like protein"/>
    <property type="match status" value="1"/>
</dbReference>
<evidence type="ECO:0000256" key="1">
    <source>
        <dbReference type="SAM" id="SignalP"/>
    </source>
</evidence>
<dbReference type="Proteomes" id="UP000774958">
    <property type="component" value="Unassembled WGS sequence"/>
</dbReference>
<keyword evidence="1" id="KW-0732">Signal</keyword>
<evidence type="ECO:0000313" key="2">
    <source>
        <dbReference type="EMBL" id="MBZ6065215.1"/>
    </source>
</evidence>
<name>A0ABS7V750_9GAMM</name>
<sequence>MKSALMALGLLATLPASALELTSPDIREGSPIASTFVYNGFGCSGENLSPALTWRDLPAATRALAITVHDPDAPTGSGWWHWIAVNLPADVQGLPRGASGKLKQGLETRTDFGAPGYGGPCPPQGDGMHRYRYTLWALPAPLEVKGDTPPAMIGFLLNQQALARATLTATYNRP</sequence>
<accession>A0ABS7V750</accession>